<evidence type="ECO:0000313" key="8">
    <source>
        <dbReference type="Proteomes" id="UP000286134"/>
    </source>
</evidence>
<feature type="domain" description="NET" evidence="6">
    <location>
        <begin position="587"/>
        <end position="669"/>
    </location>
</feature>
<feature type="compositionally biased region" description="Basic and acidic residues" evidence="4">
    <location>
        <begin position="340"/>
        <end position="355"/>
    </location>
</feature>
<dbReference type="GO" id="GO:0000785">
    <property type="term" value="C:chromatin"/>
    <property type="evidence" value="ECO:0007669"/>
    <property type="project" value="TreeGrafter"/>
</dbReference>
<dbReference type="InterPro" id="IPR038336">
    <property type="entry name" value="NET_sf"/>
</dbReference>
<sequence length="759" mass="85075">MKSNSKDQEINTEVEQDKENLADANSDHDSSIKQVDAVVSQNVELVSGTPMELSDFFNESSESNGRKQSFDSQKISDENDKNLDHSLNSECEDECSKEVEPSSQVPQELDNDKGTQPPTKVPRVRDLDEDIEPSAKRLKTEDISKSFEASSAKFNGEKPSRENGAVTPVEEKTLQNATITSYQAKEITKIIRNISRTNAGKNFRQPVAVLWPSIAENYASKISNPMDLSTIEKKLKEEVYHTMNDLKADVHLIYNNSVIFNTAENPVSKFAMETRNTLFSKFSSIPPEPIPPPKKEKKIVKRNPQISDLAIRPPPKRNSRETQALAQNNTQAFPLSNKLDAGRPKREIHPPKNKDLPYAVRPKNKKHSLELKFCEEALSELQKSRYNSISHPFMDPVDPVALGIPNYFAIIKKPMDISTVSKKLKDGVYLNANEFEKDVRQIFINCYKYNPEGNPVRQMGKSFEEIFNNIWAKKEQYLVDNSPSAACPSDRDSEDESDEDDALDGPSVAASLMSQKERLLEEQSKLITLMGAKHKDEGLLQMQTDLVELIQKRVKAAEEQAKKTLNSKKKSTKSIKKSVPIKKAAPVKKTAIKKKYLGTLEKETISAGLGLIPTQVMATVVEMIKTERPELADAGDETMELDIDSISEGILWQIHAMILKHVPHLEGQIRDSMSSEPRQPARSAKPAPKRKNKPMSKHEQERKIEALTNLDSEFARATFGSQGHAMQGLSTYNSSPQPEMNTALEPESSGDEDSDSEEE</sequence>
<evidence type="ECO:0000259" key="6">
    <source>
        <dbReference type="PROSITE" id="PS51525"/>
    </source>
</evidence>
<dbReference type="InterPro" id="IPR036427">
    <property type="entry name" value="Bromodomain-like_sf"/>
</dbReference>
<proteinExistence type="predicted"/>
<feature type="compositionally biased region" description="Basic and acidic residues" evidence="4">
    <location>
        <begin position="1"/>
        <end position="31"/>
    </location>
</feature>
<protein>
    <submittedName>
        <fullName evidence="7">Bromodomain-containing factor 1</fullName>
    </submittedName>
</protein>
<dbReference type="InterPro" id="IPR001487">
    <property type="entry name" value="Bromodomain"/>
</dbReference>
<dbReference type="PRINTS" id="PR00503">
    <property type="entry name" value="BROMODOMAIN"/>
</dbReference>
<dbReference type="InterPro" id="IPR018359">
    <property type="entry name" value="Bromodomain_CS"/>
</dbReference>
<feature type="region of interest" description="Disordered" evidence="4">
    <location>
        <begin position="283"/>
        <end position="359"/>
    </location>
</feature>
<dbReference type="InterPro" id="IPR050935">
    <property type="entry name" value="Bromo_chromatin_reader"/>
</dbReference>
<organism evidence="7 8">
    <name type="scientific">Erysiphe neolycopersici</name>
    <dbReference type="NCBI Taxonomy" id="212602"/>
    <lineage>
        <taxon>Eukaryota</taxon>
        <taxon>Fungi</taxon>
        <taxon>Dikarya</taxon>
        <taxon>Ascomycota</taxon>
        <taxon>Pezizomycotina</taxon>
        <taxon>Leotiomycetes</taxon>
        <taxon>Erysiphales</taxon>
        <taxon>Erysiphaceae</taxon>
        <taxon>Erysiphe</taxon>
    </lineage>
</organism>
<keyword evidence="3" id="KW-0175">Coiled coil</keyword>
<dbReference type="OrthoDB" id="784962at2759"/>
<dbReference type="SMART" id="SM00297">
    <property type="entry name" value="BROMO"/>
    <property type="match status" value="2"/>
</dbReference>
<dbReference type="STRING" id="212602.A0A420HIL1"/>
<dbReference type="Gene3D" id="1.20.920.10">
    <property type="entry name" value="Bromodomain-like"/>
    <property type="match status" value="2"/>
</dbReference>
<feature type="domain" description="Bromo" evidence="5">
    <location>
        <begin position="195"/>
        <end position="268"/>
    </location>
</feature>
<name>A0A420HIL1_9PEZI</name>
<feature type="region of interest" description="Disordered" evidence="4">
    <location>
        <begin position="54"/>
        <end position="143"/>
    </location>
</feature>
<feature type="domain" description="Bromo" evidence="5">
    <location>
        <begin position="385"/>
        <end position="457"/>
    </location>
</feature>
<dbReference type="PROSITE" id="PS51525">
    <property type="entry name" value="NET"/>
    <property type="match status" value="1"/>
</dbReference>
<dbReference type="PANTHER" id="PTHR22880">
    <property type="entry name" value="FALZ-RELATED BROMODOMAIN-CONTAINING PROTEINS"/>
    <property type="match status" value="1"/>
</dbReference>
<feature type="region of interest" description="Disordered" evidence="4">
    <location>
        <begin position="481"/>
        <end position="505"/>
    </location>
</feature>
<dbReference type="AlphaFoldDB" id="A0A420HIL1"/>
<dbReference type="SUPFAM" id="SSF47370">
    <property type="entry name" value="Bromodomain"/>
    <property type="match status" value="2"/>
</dbReference>
<feature type="compositionally biased region" description="Acidic residues" evidence="4">
    <location>
        <begin position="492"/>
        <end position="503"/>
    </location>
</feature>
<keyword evidence="8" id="KW-1185">Reference proteome</keyword>
<dbReference type="EMBL" id="MCFK01007528">
    <property type="protein sequence ID" value="RKF57304.1"/>
    <property type="molecule type" value="Genomic_DNA"/>
</dbReference>
<accession>A0A420HIL1</accession>
<evidence type="ECO:0000313" key="7">
    <source>
        <dbReference type="EMBL" id="RKF57304.1"/>
    </source>
</evidence>
<dbReference type="Pfam" id="PF17035">
    <property type="entry name" value="BET"/>
    <property type="match status" value="1"/>
</dbReference>
<evidence type="ECO:0000259" key="5">
    <source>
        <dbReference type="PROSITE" id="PS50014"/>
    </source>
</evidence>
<reference evidence="7 8" key="1">
    <citation type="journal article" date="2018" name="BMC Genomics">
        <title>Comparative genome analyses reveal sequence features reflecting distinct modes of host-adaptation between dicot and monocot powdery mildew.</title>
        <authorList>
            <person name="Wu Y."/>
            <person name="Ma X."/>
            <person name="Pan Z."/>
            <person name="Kale S.D."/>
            <person name="Song Y."/>
            <person name="King H."/>
            <person name="Zhang Q."/>
            <person name="Presley C."/>
            <person name="Deng X."/>
            <person name="Wei C.I."/>
            <person name="Xiao S."/>
        </authorList>
    </citation>
    <scope>NUCLEOTIDE SEQUENCE [LARGE SCALE GENOMIC DNA]</scope>
    <source>
        <strain evidence="7">UMSG2</strain>
    </source>
</reference>
<keyword evidence="1 2" id="KW-0103">Bromodomain</keyword>
<feature type="region of interest" description="Disordered" evidence="4">
    <location>
        <begin position="1"/>
        <end position="36"/>
    </location>
</feature>
<feature type="compositionally biased region" description="Polar residues" evidence="4">
    <location>
        <begin position="728"/>
        <end position="740"/>
    </location>
</feature>
<dbReference type="GO" id="GO:0006355">
    <property type="term" value="P:regulation of DNA-templated transcription"/>
    <property type="evidence" value="ECO:0007669"/>
    <property type="project" value="TreeGrafter"/>
</dbReference>
<feature type="compositionally biased region" description="Basic and acidic residues" evidence="4">
    <location>
        <begin position="696"/>
        <end position="705"/>
    </location>
</feature>
<dbReference type="Proteomes" id="UP000286134">
    <property type="component" value="Unassembled WGS sequence"/>
</dbReference>
<comment type="caution">
    <text evidence="7">The sequence shown here is derived from an EMBL/GenBank/DDBJ whole genome shotgun (WGS) entry which is preliminary data.</text>
</comment>
<dbReference type="PROSITE" id="PS00633">
    <property type="entry name" value="BROMODOMAIN_1"/>
    <property type="match status" value="1"/>
</dbReference>
<feature type="compositionally biased region" description="Polar residues" evidence="4">
    <location>
        <begin position="321"/>
        <end position="334"/>
    </location>
</feature>
<gene>
    <name evidence="7" type="ORF">OnM2_075052</name>
</gene>
<evidence type="ECO:0000256" key="2">
    <source>
        <dbReference type="PROSITE-ProRule" id="PRU00035"/>
    </source>
</evidence>
<evidence type="ECO:0000256" key="3">
    <source>
        <dbReference type="SAM" id="Coils"/>
    </source>
</evidence>
<feature type="compositionally biased region" description="Basic and acidic residues" evidence="4">
    <location>
        <begin position="64"/>
        <end position="84"/>
    </location>
</feature>
<dbReference type="Pfam" id="PF00439">
    <property type="entry name" value="Bromodomain"/>
    <property type="match status" value="2"/>
</dbReference>
<evidence type="ECO:0000256" key="4">
    <source>
        <dbReference type="SAM" id="MobiDB-lite"/>
    </source>
</evidence>
<dbReference type="PROSITE" id="PS50014">
    <property type="entry name" value="BROMODOMAIN_2"/>
    <property type="match status" value="2"/>
</dbReference>
<dbReference type="PANTHER" id="PTHR22880:SF225">
    <property type="entry name" value="BROMODOMAIN-CONTAINING PROTEIN BET-1-RELATED"/>
    <property type="match status" value="1"/>
</dbReference>
<dbReference type="InterPro" id="IPR027353">
    <property type="entry name" value="NET_dom"/>
</dbReference>
<feature type="coiled-coil region" evidence="3">
    <location>
        <begin position="540"/>
        <end position="567"/>
    </location>
</feature>
<dbReference type="Gene3D" id="1.20.1270.220">
    <property type="match status" value="1"/>
</dbReference>
<feature type="compositionally biased region" description="Acidic residues" evidence="4">
    <location>
        <begin position="748"/>
        <end position="759"/>
    </location>
</feature>
<feature type="compositionally biased region" description="Basic and acidic residues" evidence="4">
    <location>
        <begin position="133"/>
        <end position="143"/>
    </location>
</feature>
<feature type="region of interest" description="Disordered" evidence="4">
    <location>
        <begin position="669"/>
        <end position="759"/>
    </location>
</feature>
<dbReference type="GO" id="GO:0005634">
    <property type="term" value="C:nucleus"/>
    <property type="evidence" value="ECO:0007669"/>
    <property type="project" value="TreeGrafter"/>
</dbReference>
<dbReference type="GO" id="GO:0006338">
    <property type="term" value="P:chromatin remodeling"/>
    <property type="evidence" value="ECO:0007669"/>
    <property type="project" value="TreeGrafter"/>
</dbReference>
<evidence type="ECO:0000256" key="1">
    <source>
        <dbReference type="ARBA" id="ARBA00023117"/>
    </source>
</evidence>